<accession>A0A4Z0GV88</accession>
<evidence type="ECO:0000313" key="11">
    <source>
        <dbReference type="Proteomes" id="UP000298347"/>
    </source>
</evidence>
<evidence type="ECO:0000313" key="10">
    <source>
        <dbReference type="EMBL" id="TGB00447.1"/>
    </source>
</evidence>
<dbReference type="PANTHER" id="PTHR34582">
    <property type="entry name" value="UPF0702 TRANSMEMBRANE PROTEIN YCAP"/>
    <property type="match status" value="1"/>
</dbReference>
<organism evidence="10 11">
    <name type="scientific">Sporolactobacillus shoreae</name>
    <dbReference type="NCBI Taxonomy" id="1465501"/>
    <lineage>
        <taxon>Bacteria</taxon>
        <taxon>Bacillati</taxon>
        <taxon>Bacillota</taxon>
        <taxon>Bacilli</taxon>
        <taxon>Bacillales</taxon>
        <taxon>Sporolactobacillaceae</taxon>
        <taxon>Sporolactobacillus</taxon>
    </lineage>
</organism>
<feature type="domain" description="YetF C-terminal" evidence="8">
    <location>
        <begin position="82"/>
        <end position="212"/>
    </location>
</feature>
<keyword evidence="3" id="KW-1003">Cell membrane</keyword>
<evidence type="ECO:0000256" key="4">
    <source>
        <dbReference type="ARBA" id="ARBA00022692"/>
    </source>
</evidence>
<evidence type="ECO:0000256" key="1">
    <source>
        <dbReference type="ARBA" id="ARBA00004651"/>
    </source>
</evidence>
<evidence type="ECO:0000259" key="8">
    <source>
        <dbReference type="Pfam" id="PF04239"/>
    </source>
</evidence>
<dbReference type="AlphaFoldDB" id="A0A4Z0GV88"/>
<evidence type="ECO:0000256" key="6">
    <source>
        <dbReference type="ARBA" id="ARBA00023136"/>
    </source>
</evidence>
<dbReference type="InterPro" id="IPR023090">
    <property type="entry name" value="UPF0702_alpha/beta_dom_sf"/>
</dbReference>
<feature type="transmembrane region" description="Helical" evidence="7">
    <location>
        <begin position="63"/>
        <end position="81"/>
    </location>
</feature>
<dbReference type="Pfam" id="PF20730">
    <property type="entry name" value="YetF_N"/>
    <property type="match status" value="1"/>
</dbReference>
<protein>
    <submittedName>
        <fullName evidence="10">DUF421 domain-containing protein</fullName>
    </submittedName>
</protein>
<comment type="caution">
    <text evidence="10">The sequence shown here is derived from an EMBL/GenBank/DDBJ whole genome shotgun (WGS) entry which is preliminary data.</text>
</comment>
<evidence type="ECO:0000256" key="2">
    <source>
        <dbReference type="ARBA" id="ARBA00006448"/>
    </source>
</evidence>
<evidence type="ECO:0000256" key="3">
    <source>
        <dbReference type="ARBA" id="ARBA00022475"/>
    </source>
</evidence>
<dbReference type="Proteomes" id="UP000298347">
    <property type="component" value="Unassembled WGS sequence"/>
</dbReference>
<keyword evidence="5 7" id="KW-1133">Transmembrane helix</keyword>
<dbReference type="GO" id="GO:0005886">
    <property type="term" value="C:plasma membrane"/>
    <property type="evidence" value="ECO:0007669"/>
    <property type="project" value="UniProtKB-SubCell"/>
</dbReference>
<sequence>MDGTLEVIIRTVVTFILFIFIAHIIGKQAISQMTYHDFIASITLGSIAGNLTFNTSIHLSNFMIAALLFSGIIFMTTFISLKSRKARVIFNGEPTVVIEDGKILEKNMNKLKLTMDSLNQALREKNAFDIDEVDYATIEADGQLSLLKKKPYQAVTKKDLGILTSGPSSFPVELIMDGQMISKNFEQNHLTQSWLLQEIKRRGLAPSSISYCVRGTNHQLYFDLFDDKITSPIDTES</sequence>
<gene>
    <name evidence="10" type="ORF">E4665_01875</name>
</gene>
<dbReference type="EMBL" id="SRJD01000001">
    <property type="protein sequence ID" value="TGB00447.1"/>
    <property type="molecule type" value="Genomic_DNA"/>
</dbReference>
<feature type="domain" description="YetF-like N-terminal transmembrane" evidence="9">
    <location>
        <begin position="5"/>
        <end position="78"/>
    </location>
</feature>
<evidence type="ECO:0000259" key="9">
    <source>
        <dbReference type="Pfam" id="PF20730"/>
    </source>
</evidence>
<keyword evidence="6 7" id="KW-0472">Membrane</keyword>
<dbReference type="Pfam" id="PF04239">
    <property type="entry name" value="DUF421"/>
    <property type="match status" value="1"/>
</dbReference>
<comment type="similarity">
    <text evidence="2">Belongs to the UPF0702 family.</text>
</comment>
<comment type="subcellular location">
    <subcellularLocation>
        <location evidence="1">Cell membrane</location>
        <topology evidence="1">Multi-pass membrane protein</topology>
    </subcellularLocation>
</comment>
<dbReference type="OrthoDB" id="9778331at2"/>
<dbReference type="InterPro" id="IPR007353">
    <property type="entry name" value="DUF421"/>
</dbReference>
<evidence type="ECO:0000256" key="7">
    <source>
        <dbReference type="SAM" id="Phobius"/>
    </source>
</evidence>
<proteinExistence type="inferred from homology"/>
<name>A0A4Z0GV88_9BACL</name>
<keyword evidence="11" id="KW-1185">Reference proteome</keyword>
<feature type="transmembrane region" description="Helical" evidence="7">
    <location>
        <begin position="7"/>
        <end position="26"/>
    </location>
</feature>
<dbReference type="PANTHER" id="PTHR34582:SF7">
    <property type="entry name" value="UPF0702 TRANSMEMBRANE PROTEIN YDFS"/>
    <property type="match status" value="1"/>
</dbReference>
<dbReference type="InterPro" id="IPR048454">
    <property type="entry name" value="YetF_N"/>
</dbReference>
<reference evidence="10 11" key="1">
    <citation type="journal article" date="2015" name="Int. J. Syst. Evol. Microbiol.">
        <title>Sporolactobacillus shoreae sp. nov. and Sporolactobacillus spathodeae sp. nov., two spore-forming lactic acid bacteria isolated from tree barks in Thailand.</title>
        <authorList>
            <person name="Thamacharoensuk T."/>
            <person name="Kitahara M."/>
            <person name="Ohkuma M."/>
            <person name="Thongchul N."/>
            <person name="Tanasupawat S."/>
        </authorList>
    </citation>
    <scope>NUCLEOTIDE SEQUENCE [LARGE SCALE GENOMIC DNA]</scope>
    <source>
        <strain evidence="10 11">BK92</strain>
    </source>
</reference>
<keyword evidence="4 7" id="KW-0812">Transmembrane</keyword>
<evidence type="ECO:0000256" key="5">
    <source>
        <dbReference type="ARBA" id="ARBA00022989"/>
    </source>
</evidence>
<dbReference type="RefSeq" id="WP_135347091.1">
    <property type="nucleotide sequence ID" value="NZ_SRJD01000001.1"/>
</dbReference>
<dbReference type="Gene3D" id="3.30.240.20">
    <property type="entry name" value="bsu07140 like domains"/>
    <property type="match status" value="2"/>
</dbReference>